<comment type="caution">
    <text evidence="3">The sequence shown here is derived from an EMBL/GenBank/DDBJ whole genome shotgun (WGS) entry which is preliminary data.</text>
</comment>
<evidence type="ECO:0000313" key="4">
    <source>
        <dbReference type="Proteomes" id="UP001314170"/>
    </source>
</evidence>
<proteinExistence type="predicted"/>
<dbReference type="AlphaFoldDB" id="A0AAV1S6Q2"/>
<keyword evidence="4" id="KW-1185">Reference proteome</keyword>
<evidence type="ECO:0000256" key="2">
    <source>
        <dbReference type="SAM" id="MobiDB-lite"/>
    </source>
</evidence>
<gene>
    <name evidence="3" type="ORF">DCAF_LOCUS19778</name>
</gene>
<accession>A0AAV1S6Q2</accession>
<dbReference type="EMBL" id="CAWUPB010001173">
    <property type="protein sequence ID" value="CAK7347096.1"/>
    <property type="molecule type" value="Genomic_DNA"/>
</dbReference>
<feature type="region of interest" description="Disordered" evidence="2">
    <location>
        <begin position="1"/>
        <end position="49"/>
    </location>
</feature>
<name>A0AAV1S6Q2_9ROSI</name>
<evidence type="ECO:0000313" key="3">
    <source>
        <dbReference type="EMBL" id="CAK7347096.1"/>
    </source>
</evidence>
<dbReference type="Proteomes" id="UP001314170">
    <property type="component" value="Unassembled WGS sequence"/>
</dbReference>
<feature type="compositionally biased region" description="Low complexity" evidence="2">
    <location>
        <begin position="20"/>
        <end position="34"/>
    </location>
</feature>
<protein>
    <submittedName>
        <fullName evidence="3">Uncharacterized protein</fullName>
    </submittedName>
</protein>
<organism evidence="3 4">
    <name type="scientific">Dovyalis caffra</name>
    <dbReference type="NCBI Taxonomy" id="77055"/>
    <lineage>
        <taxon>Eukaryota</taxon>
        <taxon>Viridiplantae</taxon>
        <taxon>Streptophyta</taxon>
        <taxon>Embryophyta</taxon>
        <taxon>Tracheophyta</taxon>
        <taxon>Spermatophyta</taxon>
        <taxon>Magnoliopsida</taxon>
        <taxon>eudicotyledons</taxon>
        <taxon>Gunneridae</taxon>
        <taxon>Pentapetalae</taxon>
        <taxon>rosids</taxon>
        <taxon>fabids</taxon>
        <taxon>Malpighiales</taxon>
        <taxon>Salicaceae</taxon>
        <taxon>Flacourtieae</taxon>
        <taxon>Dovyalis</taxon>
    </lineage>
</organism>
<evidence type="ECO:0000256" key="1">
    <source>
        <dbReference type="SAM" id="Coils"/>
    </source>
</evidence>
<feature type="coiled-coil region" evidence="1">
    <location>
        <begin position="83"/>
        <end position="110"/>
    </location>
</feature>
<keyword evidence="1" id="KW-0175">Coiled coil</keyword>
<sequence>MARFRFTVNEKRSMGAARAQQQEQQQQGEQQQQQVHSESDNNTDLNRPMIPPVLALPAFQPRNWSGNGVTRPATCEDNIDELQEHIHRDLEEIRRELDSVEVELRVARLSWLDAGYVLTNQFCLTVFFLQPKAISVMRSTGRRYDIKEEERSCQISVILPCALVGKHGNLSLFGVVLVRVCASSVLA</sequence>
<reference evidence="3 4" key="1">
    <citation type="submission" date="2024-01" db="EMBL/GenBank/DDBJ databases">
        <authorList>
            <person name="Waweru B."/>
        </authorList>
    </citation>
    <scope>NUCLEOTIDE SEQUENCE [LARGE SCALE GENOMIC DNA]</scope>
</reference>